<dbReference type="SMART" id="SM00320">
    <property type="entry name" value="WD40"/>
    <property type="match status" value="5"/>
</dbReference>
<feature type="domain" description="WD repeat-containing protein 75 second beta-propeller" evidence="10">
    <location>
        <begin position="427"/>
        <end position="720"/>
    </location>
</feature>
<dbReference type="SUPFAM" id="SSF50978">
    <property type="entry name" value="WD40 repeat-like"/>
    <property type="match status" value="2"/>
</dbReference>
<evidence type="ECO:0000256" key="2">
    <source>
        <dbReference type="ARBA" id="ARBA00022517"/>
    </source>
</evidence>
<evidence type="ECO:0000256" key="8">
    <source>
        <dbReference type="PROSITE-ProRule" id="PRU00221"/>
    </source>
</evidence>
<evidence type="ECO:0000313" key="12">
    <source>
        <dbReference type="Proteomes" id="UP000076154"/>
    </source>
</evidence>
<keyword evidence="7" id="KW-0539">Nucleus</keyword>
<evidence type="ECO:0000256" key="3">
    <source>
        <dbReference type="ARBA" id="ARBA00022552"/>
    </source>
</evidence>
<feature type="region of interest" description="Disordered" evidence="9">
    <location>
        <begin position="944"/>
        <end position="966"/>
    </location>
</feature>
<dbReference type="InterPro" id="IPR057644">
    <property type="entry name" value="Beta-prop_WDR75_2nd"/>
</dbReference>
<evidence type="ECO:0000313" key="11">
    <source>
        <dbReference type="EMBL" id="RDB29009.1"/>
    </source>
</evidence>
<dbReference type="GO" id="GO:0006364">
    <property type="term" value="P:rRNA processing"/>
    <property type="evidence" value="ECO:0007669"/>
    <property type="project" value="UniProtKB-KW"/>
</dbReference>
<dbReference type="Pfam" id="PF23869">
    <property type="entry name" value="Beta-prop_WDR75_1st"/>
    <property type="match status" value="1"/>
</dbReference>
<dbReference type="GO" id="GO:0045943">
    <property type="term" value="P:positive regulation of transcription by RNA polymerase I"/>
    <property type="evidence" value="ECO:0007669"/>
    <property type="project" value="InterPro"/>
</dbReference>
<keyword evidence="12" id="KW-1185">Reference proteome</keyword>
<dbReference type="InterPro" id="IPR001680">
    <property type="entry name" value="WD40_rpt"/>
</dbReference>
<comment type="caution">
    <text evidence="11">The sequence shown here is derived from an EMBL/GenBank/DDBJ whole genome shotgun (WGS) entry which is preliminary data.</text>
</comment>
<dbReference type="PROSITE" id="PS50294">
    <property type="entry name" value="WD_REPEATS_REGION"/>
    <property type="match status" value="1"/>
</dbReference>
<dbReference type="Proteomes" id="UP000076154">
    <property type="component" value="Unassembled WGS sequence"/>
</dbReference>
<dbReference type="STRING" id="39966.A0A369K307"/>
<evidence type="ECO:0000256" key="9">
    <source>
        <dbReference type="SAM" id="MobiDB-lite"/>
    </source>
</evidence>
<dbReference type="Pfam" id="PF23769">
    <property type="entry name" value="Beta-prop_WDR75_2nd"/>
    <property type="match status" value="1"/>
</dbReference>
<dbReference type="InParanoid" id="A0A369K307"/>
<keyword evidence="2" id="KW-0690">Ribosome biogenesis</keyword>
<evidence type="ECO:0000256" key="5">
    <source>
        <dbReference type="ARBA" id="ARBA00022737"/>
    </source>
</evidence>
<sequence length="966" mass="105292">MAASTSRQPNQIPLPPSPHKNEKADKKAPSRKGKGKENTSGVAQGPGGSNEMSWDNLESDCVWDWTSLTDSSASTVPPIFTKDGSYFFSLVGSSIKIYSVATGQVVSTLSAPPSPSKGVSSDTLTTAILNPHNAFQLITGSLDGRLIIWDFLDAALLQVIDIAQPIHHICAHDSLKDTVFVAASRPSKKPKTSHTDDNAVVLRVSLKCVENTTKSAEILPVGKTRFPTGLSFSPSGAWLIATAGHKVYVAMTSSLASGFTKYVSPERLTCLVYHPTEEYFATGDDKGNIRLWYCLNDNLAVHARGVEKKTQTTTLHWHAHAVSSLAFTSNGAYLLSGGEESVLVIWQLHTGKKEFVPRVGAPISTVSIFKGASGEEEYLLGLVDATYLFVSSGSLKITRSYSRIKLDPTAPHAFQSTSRPANPPLAVHTLTSTLILPSSHPSSLQIYSPSSSKLVSELEVSPSNRVSRRDEKPIEPSYVGQVVISPSGEWLASIDSRNGDDGFRDEIYLKIWEWDKTSSRWVLNTRVDRPHGLKKVTCLAFSPFRKDRSSIHLVTTGEDGNVKIWGMRTVKSKSGTTEEFWVTRSTFGYRSQIPHSASWAPDASLLAISFGSSVNIYDPNTNILRQTLTTPECKKSTSAYFIGKSGRFLVVVGGRDLVCWDLLAQSARWNYNALATIDRVIPHPQDDSFIVFNGDSITQESHQTRISVFRPSSCAPVSIHTVPFRLHGVSLYPFSRKHSSQLFVGITQEWSVLLFGDGAKLAKEEGSRAIGIASSSAAPRRTLFQDIFGKSAFTGPPILPVSADGTTDVWRGKGAAELFDCPAYLMPPLEHLFNPFIEDRLRPRPDDVNAPIALEDEDVDMEDEAAEPTLVGGQRARVVDQNEMDSFIDLFRKHSVNHVHTHGAQDHPCLVTKAKTNGRSVSLIASTPKQASIASFSDSLMNGTPPSISSPSTLIVNGKKRKKSSS</sequence>
<feature type="compositionally biased region" description="Polar residues" evidence="9">
    <location>
        <begin position="1"/>
        <end position="11"/>
    </location>
</feature>
<dbReference type="Gene3D" id="2.130.10.10">
    <property type="entry name" value="YVTN repeat-like/Quinoprotein amine dehydrogenase"/>
    <property type="match status" value="3"/>
</dbReference>
<dbReference type="PANTHER" id="PTHR44215:SF1">
    <property type="entry name" value="WD REPEAT-CONTAINING PROTEIN 75"/>
    <property type="match status" value="1"/>
</dbReference>
<proteinExistence type="predicted"/>
<evidence type="ECO:0000256" key="4">
    <source>
        <dbReference type="ARBA" id="ARBA00022574"/>
    </source>
</evidence>
<keyword evidence="4 8" id="KW-0853">WD repeat</keyword>
<dbReference type="GO" id="GO:0003723">
    <property type="term" value="F:RNA binding"/>
    <property type="evidence" value="ECO:0007669"/>
    <property type="project" value="InterPro"/>
</dbReference>
<gene>
    <name evidence="11" type="primary">WDR75</name>
    <name evidence="11" type="ORF">Hypma_015817</name>
</gene>
<dbReference type="PANTHER" id="PTHR44215">
    <property type="entry name" value="WD REPEAT-CONTAINING PROTEIN 75"/>
    <property type="match status" value="1"/>
</dbReference>
<evidence type="ECO:0000259" key="10">
    <source>
        <dbReference type="Pfam" id="PF23769"/>
    </source>
</evidence>
<dbReference type="AlphaFoldDB" id="A0A369K307"/>
<dbReference type="GO" id="GO:0032040">
    <property type="term" value="C:small-subunit processome"/>
    <property type="evidence" value="ECO:0007669"/>
    <property type="project" value="InterPro"/>
</dbReference>
<dbReference type="InterPro" id="IPR015943">
    <property type="entry name" value="WD40/YVTN_repeat-like_dom_sf"/>
</dbReference>
<organism evidence="11 12">
    <name type="scientific">Hypsizygus marmoreus</name>
    <name type="common">White beech mushroom</name>
    <name type="synonym">Agaricus marmoreus</name>
    <dbReference type="NCBI Taxonomy" id="39966"/>
    <lineage>
        <taxon>Eukaryota</taxon>
        <taxon>Fungi</taxon>
        <taxon>Dikarya</taxon>
        <taxon>Basidiomycota</taxon>
        <taxon>Agaricomycotina</taxon>
        <taxon>Agaricomycetes</taxon>
        <taxon>Agaricomycetidae</taxon>
        <taxon>Agaricales</taxon>
        <taxon>Tricholomatineae</taxon>
        <taxon>Lyophyllaceae</taxon>
        <taxon>Hypsizygus</taxon>
    </lineage>
</organism>
<keyword evidence="3" id="KW-0698">rRNA processing</keyword>
<keyword evidence="6" id="KW-0804">Transcription</keyword>
<dbReference type="InterPro" id="IPR036322">
    <property type="entry name" value="WD40_repeat_dom_sf"/>
</dbReference>
<evidence type="ECO:0000256" key="6">
    <source>
        <dbReference type="ARBA" id="ARBA00023163"/>
    </source>
</evidence>
<evidence type="ECO:0000256" key="7">
    <source>
        <dbReference type="ARBA" id="ARBA00023242"/>
    </source>
</evidence>
<protein>
    <submittedName>
        <fullName evidence="11">WD repeat-containing protein 75</fullName>
    </submittedName>
</protein>
<dbReference type="OrthoDB" id="4096at2759"/>
<dbReference type="PROSITE" id="PS50082">
    <property type="entry name" value="WD_REPEATS_2"/>
    <property type="match status" value="1"/>
</dbReference>
<feature type="region of interest" description="Disordered" evidence="9">
    <location>
        <begin position="1"/>
        <end position="53"/>
    </location>
</feature>
<evidence type="ECO:0000256" key="1">
    <source>
        <dbReference type="ARBA" id="ARBA00004604"/>
    </source>
</evidence>
<reference evidence="11" key="1">
    <citation type="submission" date="2018-04" db="EMBL/GenBank/DDBJ databases">
        <title>Whole genome sequencing of Hypsizygus marmoreus.</title>
        <authorList>
            <person name="Choi I.-G."/>
            <person name="Min B."/>
            <person name="Kim J.-G."/>
            <person name="Kim S."/>
            <person name="Oh Y.-L."/>
            <person name="Kong W.-S."/>
            <person name="Park H."/>
            <person name="Jeong J."/>
            <person name="Song E.-S."/>
        </authorList>
    </citation>
    <scope>NUCLEOTIDE SEQUENCE [LARGE SCALE GENOMIC DNA]</scope>
    <source>
        <strain evidence="11">51987-8</strain>
    </source>
</reference>
<keyword evidence="5" id="KW-0677">Repeat</keyword>
<dbReference type="GO" id="GO:2000234">
    <property type="term" value="P:positive regulation of rRNA processing"/>
    <property type="evidence" value="ECO:0007669"/>
    <property type="project" value="TreeGrafter"/>
</dbReference>
<accession>A0A369K307</accession>
<dbReference type="EMBL" id="LUEZ02000010">
    <property type="protein sequence ID" value="RDB29009.1"/>
    <property type="molecule type" value="Genomic_DNA"/>
</dbReference>
<name>A0A369K307_HYPMA</name>
<dbReference type="InterPro" id="IPR053826">
    <property type="entry name" value="WDR75"/>
</dbReference>
<dbReference type="FunCoup" id="A0A369K307">
    <property type="interactions" value="579"/>
</dbReference>
<feature type="repeat" description="WD" evidence="8">
    <location>
        <begin position="315"/>
        <end position="356"/>
    </location>
</feature>
<feature type="compositionally biased region" description="Basic and acidic residues" evidence="9">
    <location>
        <begin position="19"/>
        <end position="28"/>
    </location>
</feature>
<comment type="subcellular location">
    <subcellularLocation>
        <location evidence="1">Nucleus</location>
        <location evidence="1">Nucleolus</location>
    </subcellularLocation>
</comment>